<dbReference type="InterPro" id="IPR000244">
    <property type="entry name" value="Ribosomal_bL9"/>
</dbReference>
<evidence type="ECO:0000256" key="2">
    <source>
        <dbReference type="ARBA" id="ARBA00022730"/>
    </source>
</evidence>
<dbReference type="Gene3D" id="3.40.5.10">
    <property type="entry name" value="Ribosomal protein L9, N-terminal domain"/>
    <property type="match status" value="1"/>
</dbReference>
<dbReference type="HAMAP" id="MF_00503">
    <property type="entry name" value="Ribosomal_bL9"/>
    <property type="match status" value="1"/>
</dbReference>
<comment type="function">
    <text evidence="7">Binds to the 23S rRNA.</text>
</comment>
<evidence type="ECO:0000313" key="9">
    <source>
        <dbReference type="EMBL" id="MBJ7599539.1"/>
    </source>
</evidence>
<dbReference type="GO" id="GO:0019843">
    <property type="term" value="F:rRNA binding"/>
    <property type="evidence" value="ECO:0007669"/>
    <property type="project" value="UniProtKB-UniRule"/>
</dbReference>
<dbReference type="InterPro" id="IPR036791">
    <property type="entry name" value="Ribosomal_bL9_C_sf"/>
</dbReference>
<dbReference type="PROSITE" id="PS00651">
    <property type="entry name" value="RIBOSOMAL_L9"/>
    <property type="match status" value="1"/>
</dbReference>
<dbReference type="Pfam" id="PF01281">
    <property type="entry name" value="Ribosomal_L9_N"/>
    <property type="match status" value="1"/>
</dbReference>
<reference evidence="9" key="1">
    <citation type="submission" date="2020-10" db="EMBL/GenBank/DDBJ databases">
        <title>Ca. Dormibacterota MAGs.</title>
        <authorList>
            <person name="Montgomery K."/>
        </authorList>
    </citation>
    <scope>NUCLEOTIDE SEQUENCE [LARGE SCALE GENOMIC DNA]</scope>
    <source>
        <strain evidence="9">SC8812_S17_10</strain>
    </source>
</reference>
<evidence type="ECO:0000313" key="10">
    <source>
        <dbReference type="Proteomes" id="UP000612893"/>
    </source>
</evidence>
<evidence type="ECO:0000256" key="6">
    <source>
        <dbReference type="ARBA" id="ARBA00035292"/>
    </source>
</evidence>
<dbReference type="InterPro" id="IPR020070">
    <property type="entry name" value="Ribosomal_bL9_N"/>
</dbReference>
<dbReference type="SUPFAM" id="SSF55653">
    <property type="entry name" value="Ribosomal protein L9 C-domain"/>
    <property type="match status" value="1"/>
</dbReference>
<dbReference type="InterPro" id="IPR020069">
    <property type="entry name" value="Ribosomal_bL9_C"/>
</dbReference>
<dbReference type="InterPro" id="IPR009027">
    <property type="entry name" value="Ribosomal_bL9/RNase_H1_N"/>
</dbReference>
<proteinExistence type="inferred from homology"/>
<keyword evidence="5 7" id="KW-0687">Ribonucleoprotein</keyword>
<dbReference type="PANTHER" id="PTHR21368">
    <property type="entry name" value="50S RIBOSOMAL PROTEIN L9"/>
    <property type="match status" value="1"/>
</dbReference>
<keyword evidence="3 7" id="KW-0694">RNA-binding</keyword>
<dbReference type="SUPFAM" id="SSF55658">
    <property type="entry name" value="L9 N-domain-like"/>
    <property type="match status" value="1"/>
</dbReference>
<evidence type="ECO:0000259" key="8">
    <source>
        <dbReference type="PROSITE" id="PS00651"/>
    </source>
</evidence>
<keyword evidence="10" id="KW-1185">Reference proteome</keyword>
<evidence type="ECO:0000256" key="3">
    <source>
        <dbReference type="ARBA" id="ARBA00022884"/>
    </source>
</evidence>
<comment type="caution">
    <text evidence="9">The sequence shown here is derived from an EMBL/GenBank/DDBJ whole genome shotgun (WGS) entry which is preliminary data.</text>
</comment>
<dbReference type="Gene3D" id="3.10.430.100">
    <property type="entry name" value="Ribosomal protein L9, C-terminal domain"/>
    <property type="match status" value="1"/>
</dbReference>
<dbReference type="InterPro" id="IPR020594">
    <property type="entry name" value="Ribosomal_bL9_bac/chp"/>
</dbReference>
<dbReference type="GO" id="GO:0005840">
    <property type="term" value="C:ribosome"/>
    <property type="evidence" value="ECO:0007669"/>
    <property type="project" value="UniProtKB-KW"/>
</dbReference>
<dbReference type="Pfam" id="PF03948">
    <property type="entry name" value="Ribosomal_L9_C"/>
    <property type="match status" value="1"/>
</dbReference>
<dbReference type="Proteomes" id="UP000612893">
    <property type="component" value="Unassembled WGS sequence"/>
</dbReference>
<accession>A0A934NA93</accession>
<feature type="domain" description="Ribosomal protein L9" evidence="8">
    <location>
        <begin position="13"/>
        <end position="40"/>
    </location>
</feature>
<sequence length="149" mass="16899">MKIMLTKDVENVGQAGEIKDVADGYGRNFLIPRKLAVLAGRGVEAEARRIQDAAARREAKDRDQAREFAEEIDNKTVVVRLKVGAEDKVFGAITTEDISKAIKQQHQVEVDRRKVELKEPLKQLGEHQVTLRLHRDVDAHINLIITRDR</sequence>
<keyword evidence="2 7" id="KW-0699">rRNA-binding</keyword>
<keyword evidence="4 7" id="KW-0689">Ribosomal protein</keyword>
<dbReference type="GO" id="GO:1990904">
    <property type="term" value="C:ribonucleoprotein complex"/>
    <property type="evidence" value="ECO:0007669"/>
    <property type="project" value="UniProtKB-KW"/>
</dbReference>
<dbReference type="AlphaFoldDB" id="A0A934NA93"/>
<evidence type="ECO:0000256" key="5">
    <source>
        <dbReference type="ARBA" id="ARBA00023274"/>
    </source>
</evidence>
<dbReference type="InterPro" id="IPR036935">
    <property type="entry name" value="Ribosomal_bL9_N_sf"/>
</dbReference>
<evidence type="ECO:0000256" key="4">
    <source>
        <dbReference type="ARBA" id="ARBA00022980"/>
    </source>
</evidence>
<evidence type="ECO:0000256" key="7">
    <source>
        <dbReference type="HAMAP-Rule" id="MF_00503"/>
    </source>
</evidence>
<protein>
    <recommendedName>
        <fullName evidence="6 7">Large ribosomal subunit protein bL9</fullName>
    </recommendedName>
</protein>
<dbReference type="NCBIfam" id="TIGR00158">
    <property type="entry name" value="L9"/>
    <property type="match status" value="1"/>
</dbReference>
<evidence type="ECO:0000256" key="1">
    <source>
        <dbReference type="ARBA" id="ARBA00010605"/>
    </source>
</evidence>
<organism evidence="9 10">
    <name type="scientific">Candidatus Nephthysia bennettiae</name>
    <dbReference type="NCBI Taxonomy" id="3127016"/>
    <lineage>
        <taxon>Bacteria</taxon>
        <taxon>Bacillati</taxon>
        <taxon>Candidatus Dormiibacterota</taxon>
        <taxon>Candidatus Dormibacteria</taxon>
        <taxon>Candidatus Dormibacterales</taxon>
        <taxon>Candidatus Dormibacteraceae</taxon>
        <taxon>Candidatus Nephthysia</taxon>
    </lineage>
</organism>
<name>A0A934NA93_9BACT</name>
<comment type="similarity">
    <text evidence="1 7">Belongs to the bacterial ribosomal protein bL9 family.</text>
</comment>
<dbReference type="EMBL" id="JAEKNR010000155">
    <property type="protein sequence ID" value="MBJ7599539.1"/>
    <property type="molecule type" value="Genomic_DNA"/>
</dbReference>
<dbReference type="GO" id="GO:0006412">
    <property type="term" value="P:translation"/>
    <property type="evidence" value="ECO:0007669"/>
    <property type="project" value="UniProtKB-UniRule"/>
</dbReference>
<gene>
    <name evidence="7" type="primary">rplI</name>
    <name evidence="9" type="ORF">JF922_15860</name>
</gene>